<dbReference type="NCBIfam" id="NF037970">
    <property type="entry name" value="vanZ_1"/>
    <property type="match status" value="1"/>
</dbReference>
<dbReference type="RefSeq" id="WP_181416859.1">
    <property type="nucleotide sequence ID" value="NZ_OUNR01000017.1"/>
</dbReference>
<gene>
    <name evidence="2" type="ORF">NITLEN_40342</name>
</gene>
<accession>A0A330L9B9</accession>
<evidence type="ECO:0000259" key="1">
    <source>
        <dbReference type="Pfam" id="PF04892"/>
    </source>
</evidence>
<evidence type="ECO:0000313" key="3">
    <source>
        <dbReference type="Proteomes" id="UP000248168"/>
    </source>
</evidence>
<name>A0A330L9B9_9BACT</name>
<feature type="domain" description="VanZ-like" evidence="1">
    <location>
        <begin position="49"/>
        <end position="127"/>
    </location>
</feature>
<dbReference type="PANTHER" id="PTHR28008:SF1">
    <property type="entry name" value="DOMAIN PROTEIN, PUTATIVE (AFU_ORTHOLOGUE AFUA_3G10980)-RELATED"/>
    <property type="match status" value="1"/>
</dbReference>
<dbReference type="EMBL" id="OUNR01000017">
    <property type="protein sequence ID" value="SPP65869.1"/>
    <property type="molecule type" value="Genomic_DNA"/>
</dbReference>
<evidence type="ECO:0000313" key="2">
    <source>
        <dbReference type="EMBL" id="SPP65869.1"/>
    </source>
</evidence>
<dbReference type="Pfam" id="PF04892">
    <property type="entry name" value="VanZ"/>
    <property type="match status" value="1"/>
</dbReference>
<sequence length="145" mass="15872">MTEQTGESGWRRFAAYWGPVVGYAGLIFYLSAQSHPDDDLPSLFGAVNDKVLHALEYAGLSGLCYRAFRWGVPGTAASRAVVFSILTASLYGVTDEIHQLFVPFRESSWQDWLADVTGSMLGAVAAHRLSGMTWIAPFLPGVRSR</sequence>
<dbReference type="Proteomes" id="UP000248168">
    <property type="component" value="Unassembled WGS sequence"/>
</dbReference>
<dbReference type="PANTHER" id="PTHR28008">
    <property type="entry name" value="DOMAIN PROTEIN, PUTATIVE (AFU_ORTHOLOGUE AFUA_3G10980)-RELATED"/>
    <property type="match status" value="1"/>
</dbReference>
<proteinExistence type="predicted"/>
<dbReference type="AlphaFoldDB" id="A0A330L9B9"/>
<dbReference type="InterPro" id="IPR006976">
    <property type="entry name" value="VanZ-like"/>
</dbReference>
<keyword evidence="3" id="KW-1185">Reference proteome</keyword>
<dbReference type="InParanoid" id="A0A330L9B9"/>
<reference evidence="3" key="1">
    <citation type="submission" date="2018-04" db="EMBL/GenBank/DDBJ databases">
        <authorList>
            <person name="Lucker S."/>
            <person name="Sakoula D."/>
        </authorList>
    </citation>
    <scope>NUCLEOTIDE SEQUENCE [LARGE SCALE GENOMIC DNA]</scope>
</reference>
<protein>
    <recommendedName>
        <fullName evidence="1">VanZ-like domain-containing protein</fullName>
    </recommendedName>
</protein>
<organism evidence="2 3">
    <name type="scientific">Nitrospira lenta</name>
    <dbReference type="NCBI Taxonomy" id="1436998"/>
    <lineage>
        <taxon>Bacteria</taxon>
        <taxon>Pseudomonadati</taxon>
        <taxon>Nitrospirota</taxon>
        <taxon>Nitrospiria</taxon>
        <taxon>Nitrospirales</taxon>
        <taxon>Nitrospiraceae</taxon>
        <taxon>Nitrospira</taxon>
    </lineage>
</organism>